<proteinExistence type="predicted"/>
<dbReference type="PANTHER" id="PTHR33303">
    <property type="entry name" value="CYTOPLASMIC PROTEIN-RELATED"/>
    <property type="match status" value="1"/>
</dbReference>
<dbReference type="InterPro" id="IPR036291">
    <property type="entry name" value="NAD(P)-bd_dom_sf"/>
</dbReference>
<dbReference type="Proteomes" id="UP000253529">
    <property type="component" value="Unassembled WGS sequence"/>
</dbReference>
<sequence length="146" mass="15584">MPAVDGLDDATIRAILISVRRIAVVGASPKPTRPSNEVLGVLIDRGYETFPVNPGHAGALIRGRPAFARLADVPVPLDMIDVFRNSAAAGEAVDAALALPSPPRVIWMQLGVINEPAAGRARARGLTVVMNRCPAIELRRLRIDRP</sequence>
<dbReference type="RefSeq" id="WP_113888063.1">
    <property type="nucleotide sequence ID" value="NZ_QNRK01000004.1"/>
</dbReference>
<evidence type="ECO:0000259" key="1">
    <source>
        <dbReference type="SMART" id="SM00881"/>
    </source>
</evidence>
<protein>
    <recommendedName>
        <fullName evidence="1">CoA-binding domain-containing protein</fullName>
    </recommendedName>
</protein>
<dbReference type="SUPFAM" id="SSF51735">
    <property type="entry name" value="NAD(P)-binding Rossmann-fold domains"/>
    <property type="match status" value="1"/>
</dbReference>
<feature type="domain" description="CoA-binding" evidence="1">
    <location>
        <begin position="16"/>
        <end position="112"/>
    </location>
</feature>
<reference evidence="2 3" key="1">
    <citation type="submission" date="2018-06" db="EMBL/GenBank/DDBJ databases">
        <title>Genomic Encyclopedia of Type Strains, Phase IV (KMG-IV): sequencing the most valuable type-strain genomes for metagenomic binning, comparative biology and taxonomic classification.</title>
        <authorList>
            <person name="Goeker M."/>
        </authorList>
    </citation>
    <scope>NUCLEOTIDE SEQUENCE [LARGE SCALE GENOMIC DNA]</scope>
    <source>
        <strain evidence="2 3">DSM 24875</strain>
    </source>
</reference>
<organism evidence="2 3">
    <name type="scientific">Roseiarcus fermentans</name>
    <dbReference type="NCBI Taxonomy" id="1473586"/>
    <lineage>
        <taxon>Bacteria</taxon>
        <taxon>Pseudomonadati</taxon>
        <taxon>Pseudomonadota</taxon>
        <taxon>Alphaproteobacteria</taxon>
        <taxon>Hyphomicrobiales</taxon>
        <taxon>Roseiarcaceae</taxon>
        <taxon>Roseiarcus</taxon>
    </lineage>
</organism>
<evidence type="ECO:0000313" key="2">
    <source>
        <dbReference type="EMBL" id="RBP16823.1"/>
    </source>
</evidence>
<dbReference type="Pfam" id="PF13380">
    <property type="entry name" value="CoA_binding_2"/>
    <property type="match status" value="1"/>
</dbReference>
<dbReference type="SMART" id="SM00881">
    <property type="entry name" value="CoA_binding"/>
    <property type="match status" value="1"/>
</dbReference>
<dbReference type="InterPro" id="IPR003781">
    <property type="entry name" value="CoA-bd"/>
</dbReference>
<comment type="caution">
    <text evidence="2">The sequence shown here is derived from an EMBL/GenBank/DDBJ whole genome shotgun (WGS) entry which is preliminary data.</text>
</comment>
<dbReference type="Gene3D" id="3.40.50.720">
    <property type="entry name" value="NAD(P)-binding Rossmann-like Domain"/>
    <property type="match status" value="1"/>
</dbReference>
<gene>
    <name evidence="2" type="ORF">DFR50_104100</name>
</gene>
<dbReference type="PANTHER" id="PTHR33303:SF2">
    <property type="entry name" value="COA-BINDING DOMAIN-CONTAINING PROTEIN"/>
    <property type="match status" value="1"/>
</dbReference>
<name>A0A366FQ50_9HYPH</name>
<dbReference type="OrthoDB" id="9804695at2"/>
<dbReference type="AlphaFoldDB" id="A0A366FQ50"/>
<keyword evidence="3" id="KW-1185">Reference proteome</keyword>
<dbReference type="EMBL" id="QNRK01000004">
    <property type="protein sequence ID" value="RBP16823.1"/>
    <property type="molecule type" value="Genomic_DNA"/>
</dbReference>
<evidence type="ECO:0000313" key="3">
    <source>
        <dbReference type="Proteomes" id="UP000253529"/>
    </source>
</evidence>
<accession>A0A366FQ50</accession>